<protein>
    <submittedName>
        <fullName evidence="3">Uncharacterized protein</fullName>
    </submittedName>
</protein>
<proteinExistence type="predicted"/>
<evidence type="ECO:0000313" key="4">
    <source>
        <dbReference type="Proteomes" id="UP000541444"/>
    </source>
</evidence>
<accession>A0A7J7M3B3</accession>
<evidence type="ECO:0000313" key="3">
    <source>
        <dbReference type="EMBL" id="KAF6149274.1"/>
    </source>
</evidence>
<dbReference type="InterPro" id="IPR023213">
    <property type="entry name" value="CAT-like_dom_sf"/>
</dbReference>
<keyword evidence="4" id="KW-1185">Reference proteome</keyword>
<dbReference type="Gene3D" id="3.30.559.10">
    <property type="entry name" value="Chloramphenicol acetyltransferase-like domain"/>
    <property type="match status" value="1"/>
</dbReference>
<dbReference type="PANTHER" id="PTHR31625">
    <property type="match status" value="1"/>
</dbReference>
<sequence>MDFKTDHQEKPVFHFDFSGCNLCLRMDLIKALESVNVRGSSREHILIPFDSKTRLVPALPATYFGNCLISCVITIDKNDLVGEDGVVIAAEMIGKAIQTTCNKFLDDIENLLDNFSSLASERLIGITGSPKLGLYDVNFGWGKPKIFEIMSAYGDYGLITLVEFGGDADKGLEILVTLKKLDMDTFASLFQDTLNNFLKASSAMPLLSNY</sequence>
<evidence type="ECO:0000256" key="2">
    <source>
        <dbReference type="ARBA" id="ARBA00023315"/>
    </source>
</evidence>
<dbReference type="Proteomes" id="UP000541444">
    <property type="component" value="Unassembled WGS sequence"/>
</dbReference>
<keyword evidence="1" id="KW-0808">Transferase</keyword>
<organism evidence="3 4">
    <name type="scientific">Kingdonia uniflora</name>
    <dbReference type="NCBI Taxonomy" id="39325"/>
    <lineage>
        <taxon>Eukaryota</taxon>
        <taxon>Viridiplantae</taxon>
        <taxon>Streptophyta</taxon>
        <taxon>Embryophyta</taxon>
        <taxon>Tracheophyta</taxon>
        <taxon>Spermatophyta</taxon>
        <taxon>Magnoliopsida</taxon>
        <taxon>Ranunculales</taxon>
        <taxon>Circaeasteraceae</taxon>
        <taxon>Kingdonia</taxon>
    </lineage>
</organism>
<dbReference type="GO" id="GO:0016747">
    <property type="term" value="F:acyltransferase activity, transferring groups other than amino-acyl groups"/>
    <property type="evidence" value="ECO:0007669"/>
    <property type="project" value="UniProtKB-ARBA"/>
</dbReference>
<name>A0A7J7M3B3_9MAGN</name>
<dbReference type="EMBL" id="JACGCM010001798">
    <property type="protein sequence ID" value="KAF6149274.1"/>
    <property type="molecule type" value="Genomic_DNA"/>
</dbReference>
<dbReference type="Pfam" id="PF02458">
    <property type="entry name" value="Transferase"/>
    <property type="match status" value="1"/>
</dbReference>
<dbReference type="AlphaFoldDB" id="A0A7J7M3B3"/>
<dbReference type="OrthoDB" id="1862401at2759"/>
<dbReference type="InterPro" id="IPR051504">
    <property type="entry name" value="Plant_metabolite_acyltrans"/>
</dbReference>
<comment type="caution">
    <text evidence="3">The sequence shown here is derived from an EMBL/GenBank/DDBJ whole genome shotgun (WGS) entry which is preliminary data.</text>
</comment>
<evidence type="ECO:0000256" key="1">
    <source>
        <dbReference type="ARBA" id="ARBA00022679"/>
    </source>
</evidence>
<gene>
    <name evidence="3" type="ORF">GIB67_026130</name>
</gene>
<keyword evidence="2" id="KW-0012">Acyltransferase</keyword>
<reference evidence="3 4" key="1">
    <citation type="journal article" date="2020" name="IScience">
        <title>Genome Sequencing of the Endangered Kingdonia uniflora (Circaeasteraceae, Ranunculales) Reveals Potential Mechanisms of Evolutionary Specialization.</title>
        <authorList>
            <person name="Sun Y."/>
            <person name="Deng T."/>
            <person name="Zhang A."/>
            <person name="Moore M.J."/>
            <person name="Landis J.B."/>
            <person name="Lin N."/>
            <person name="Zhang H."/>
            <person name="Zhang X."/>
            <person name="Huang J."/>
            <person name="Zhang X."/>
            <person name="Sun H."/>
            <person name="Wang H."/>
        </authorList>
    </citation>
    <scope>NUCLEOTIDE SEQUENCE [LARGE SCALE GENOMIC DNA]</scope>
    <source>
        <strain evidence="3">TB1705</strain>
        <tissue evidence="3">Leaf</tissue>
    </source>
</reference>